<name>A0A506Y6D2_9MICO</name>
<comment type="caution">
    <text evidence="2">The sequence shown here is derived from an EMBL/GenBank/DDBJ whole genome shotgun (WGS) entry which is preliminary data.</text>
</comment>
<protein>
    <submittedName>
        <fullName evidence="2">Uncharacterized protein</fullName>
    </submittedName>
</protein>
<evidence type="ECO:0000313" key="2">
    <source>
        <dbReference type="EMBL" id="TPW77140.1"/>
    </source>
</evidence>
<sequence length="70" mass="7102">MAIGANSDNAGRAARRNQRIGGADPHGGVGRDQYDQIAARRRSAEAAVDVVGGAVVPFDGAASPISRSGR</sequence>
<keyword evidence="3" id="KW-1185">Reference proteome</keyword>
<dbReference type="EMBL" id="VHQG01000001">
    <property type="protein sequence ID" value="TPW77140.1"/>
    <property type="molecule type" value="Genomic_DNA"/>
</dbReference>
<dbReference type="Proteomes" id="UP000316252">
    <property type="component" value="Unassembled WGS sequence"/>
</dbReference>
<gene>
    <name evidence="2" type="ORF">FJ657_00020</name>
</gene>
<feature type="region of interest" description="Disordered" evidence="1">
    <location>
        <begin position="1"/>
        <end position="34"/>
    </location>
</feature>
<dbReference type="RefSeq" id="WP_141161668.1">
    <property type="nucleotide sequence ID" value="NZ_VHQG01000001.1"/>
</dbReference>
<evidence type="ECO:0000313" key="3">
    <source>
        <dbReference type="Proteomes" id="UP000316252"/>
    </source>
</evidence>
<dbReference type="AlphaFoldDB" id="A0A506Y6D2"/>
<reference evidence="2 3" key="1">
    <citation type="submission" date="2019-06" db="EMBL/GenBank/DDBJ databases">
        <authorList>
            <person name="Li F."/>
        </authorList>
    </citation>
    <scope>NUCLEOTIDE SEQUENCE [LARGE SCALE GENOMIC DNA]</scope>
    <source>
        <strain evidence="2 3">10F1D-1</strain>
    </source>
</reference>
<evidence type="ECO:0000256" key="1">
    <source>
        <dbReference type="SAM" id="MobiDB-lite"/>
    </source>
</evidence>
<proteinExistence type="predicted"/>
<accession>A0A506Y6D2</accession>
<organism evidence="2 3">
    <name type="scientific">Schumannella soli</name>
    <dbReference type="NCBI Taxonomy" id="2590779"/>
    <lineage>
        <taxon>Bacteria</taxon>
        <taxon>Bacillati</taxon>
        <taxon>Actinomycetota</taxon>
        <taxon>Actinomycetes</taxon>
        <taxon>Micrococcales</taxon>
        <taxon>Microbacteriaceae</taxon>
        <taxon>Schumannella</taxon>
    </lineage>
</organism>